<dbReference type="InterPro" id="IPR002733">
    <property type="entry name" value="AMMECR1_domain"/>
</dbReference>
<dbReference type="Gene3D" id="3.40.830.10">
    <property type="entry name" value="LigB-like"/>
    <property type="match status" value="1"/>
</dbReference>
<dbReference type="Pfam" id="PF01871">
    <property type="entry name" value="AMMECR1"/>
    <property type="match status" value="1"/>
</dbReference>
<dbReference type="NCBIfam" id="TIGR04335">
    <property type="entry name" value="AmmeMemoSam_A"/>
    <property type="match status" value="1"/>
</dbReference>
<protein>
    <recommendedName>
        <fullName evidence="2">MEMO1 family protein ENW73_05305</fullName>
    </recommendedName>
</protein>
<comment type="similarity">
    <text evidence="1 2">Belongs to the MEMO1 family.</text>
</comment>
<dbReference type="AlphaFoldDB" id="A0A7C6A9T9"/>
<sequence>MVREAHKRLAFGSCLLMFLLLGADCGLPQAAPKADKKEGIMREPAVAGQFYPGTKEALDKTVTKLLNSVSVPKILGRVIGIIVPHAGYEYSGAVAAHSYKLIANLDYKTVIMIGPSHRVFFEGVAVYSQGTWKTPLGEVEVDTKLAQAIINYNPKLIKDLPQAHKLEHSLEVQLPFLQKALKNFKIVPIMLLEPTYKDCQILAEAISNSLKQTGGCSEQLLLASSDLYHGYSYDECVAIDGTTLGLIEKFDAKGLYDALTTGKAQACGGMPIVVVMLASQKLGANKVKVLKRTNSNEVTGEIGGYCVGYGSVVFYQSNQEEGKKSTEEEKGKAIGLTDEEKRELLKIARTTLEKHIRGEKIPEFLPKTQRLKEKRGVFVTLKKHGELRGCIGYVEGIKPTYEAVKENAINASTNDPRFPPVRPEELKDIDIEITVMTPLEKITDPQKIEVGKHGILIRRGWNQGLLLPQVATEYGWNREEFLAHTCMKAGLPVNAWKEKGTEIYIFSGEVFWEKE</sequence>
<keyword evidence="3" id="KW-0732">Signal</keyword>
<name>A0A7C6A9T9_UNCW3</name>
<dbReference type="SUPFAM" id="SSF53213">
    <property type="entry name" value="LigB-like"/>
    <property type="match status" value="1"/>
</dbReference>
<dbReference type="InterPro" id="IPR002737">
    <property type="entry name" value="MEMO1_fam"/>
</dbReference>
<feature type="domain" description="AMMECR1" evidence="4">
    <location>
        <begin position="339"/>
        <end position="515"/>
    </location>
</feature>
<dbReference type="Pfam" id="PF01875">
    <property type="entry name" value="Memo"/>
    <property type="match status" value="1"/>
</dbReference>
<dbReference type="NCBIfam" id="TIGR04336">
    <property type="entry name" value="AmmeMemoSam_B"/>
    <property type="match status" value="1"/>
</dbReference>
<dbReference type="PANTHER" id="PTHR11060:SF0">
    <property type="entry name" value="PROTEIN MEMO1"/>
    <property type="match status" value="1"/>
</dbReference>
<reference evidence="5" key="1">
    <citation type="journal article" date="2020" name="mSystems">
        <title>Genome- and Community-Level Interaction Insights into Carbon Utilization and Element Cycling Functions of Hydrothermarchaeota in Hydrothermal Sediment.</title>
        <authorList>
            <person name="Zhou Z."/>
            <person name="Liu Y."/>
            <person name="Xu W."/>
            <person name="Pan J."/>
            <person name="Luo Z.H."/>
            <person name="Li M."/>
        </authorList>
    </citation>
    <scope>NUCLEOTIDE SEQUENCE [LARGE SCALE GENOMIC DNA]</scope>
    <source>
        <strain evidence="5">SpSt-876</strain>
    </source>
</reference>
<organism evidence="5">
    <name type="scientific">candidate division WOR-3 bacterium</name>
    <dbReference type="NCBI Taxonomy" id="2052148"/>
    <lineage>
        <taxon>Bacteria</taxon>
        <taxon>Bacteria division WOR-3</taxon>
    </lineage>
</organism>
<accession>A0A7C6A9T9</accession>
<dbReference type="HAMAP" id="MF_00645">
    <property type="entry name" value="AMMECR1"/>
    <property type="match status" value="1"/>
</dbReference>
<dbReference type="PROSITE" id="PS51112">
    <property type="entry name" value="AMMECR1"/>
    <property type="match status" value="1"/>
</dbReference>
<dbReference type="Gene3D" id="3.30.700.20">
    <property type="entry name" value="Hypothetical protein ph0010, domain 1"/>
    <property type="match status" value="1"/>
</dbReference>
<dbReference type="InterPro" id="IPR023473">
    <property type="entry name" value="AMMECR1"/>
</dbReference>
<evidence type="ECO:0000256" key="3">
    <source>
        <dbReference type="SAM" id="SignalP"/>
    </source>
</evidence>
<dbReference type="InterPro" id="IPR023472">
    <property type="entry name" value="Uncharacterised_MJ0810"/>
</dbReference>
<comment type="caution">
    <text evidence="5">The sequence shown here is derived from an EMBL/GenBank/DDBJ whole genome shotgun (WGS) entry which is preliminary data.</text>
</comment>
<dbReference type="Gene3D" id="3.30.1490.150">
    <property type="entry name" value="Hypothetical protein ph0010, domain 2"/>
    <property type="match status" value="1"/>
</dbReference>
<dbReference type="SUPFAM" id="SSF143447">
    <property type="entry name" value="AMMECR1-like"/>
    <property type="match status" value="1"/>
</dbReference>
<dbReference type="InterPro" id="IPR027623">
    <property type="entry name" value="AmmeMemoSam_A"/>
</dbReference>
<dbReference type="PANTHER" id="PTHR11060">
    <property type="entry name" value="PROTEIN MEMO1"/>
    <property type="match status" value="1"/>
</dbReference>
<feature type="signal peptide" evidence="3">
    <location>
        <begin position="1"/>
        <end position="30"/>
    </location>
</feature>
<dbReference type="EMBL" id="DTLI01000136">
    <property type="protein sequence ID" value="HHS52266.1"/>
    <property type="molecule type" value="Genomic_DNA"/>
</dbReference>
<feature type="chain" id="PRO_5027769602" description="MEMO1 family protein ENW73_05305" evidence="3">
    <location>
        <begin position="31"/>
        <end position="515"/>
    </location>
</feature>
<proteinExistence type="inferred from homology"/>
<dbReference type="InterPro" id="IPR027485">
    <property type="entry name" value="AMMECR1_N"/>
</dbReference>
<dbReference type="NCBIfam" id="TIGR00296">
    <property type="entry name" value="TIGR00296 family protein"/>
    <property type="match status" value="1"/>
</dbReference>
<evidence type="ECO:0000256" key="1">
    <source>
        <dbReference type="ARBA" id="ARBA00006315"/>
    </source>
</evidence>
<evidence type="ECO:0000313" key="5">
    <source>
        <dbReference type="EMBL" id="HHS52266.1"/>
    </source>
</evidence>
<gene>
    <name evidence="5" type="primary">amrB</name>
    <name evidence="5" type="ORF">ENW73_05305</name>
</gene>
<dbReference type="CDD" id="cd07361">
    <property type="entry name" value="MEMO_like"/>
    <property type="match status" value="1"/>
</dbReference>
<evidence type="ECO:0000256" key="2">
    <source>
        <dbReference type="HAMAP-Rule" id="MF_00055"/>
    </source>
</evidence>
<dbReference type="InterPro" id="IPR036071">
    <property type="entry name" value="AMMECR1_dom_sf"/>
</dbReference>
<dbReference type="HAMAP" id="MF_00055">
    <property type="entry name" value="MEMO1"/>
    <property type="match status" value="1"/>
</dbReference>
<evidence type="ECO:0000259" key="4">
    <source>
        <dbReference type="PROSITE" id="PS51112"/>
    </source>
</evidence>